<feature type="binding site" evidence="10">
    <location>
        <position position="490"/>
    </location>
    <ligand>
        <name>L-glutamate</name>
        <dbReference type="ChEBI" id="CHEBI:29985"/>
    </ligand>
</feature>
<proteinExistence type="inferred from homology"/>
<sequence>MIFSKNYRFLVCFFLLMLNGKGLAAPVHAAPTAENALDFQGARIRLARLLPAMGEHGMVVSAQKLASDAGVRILKEGGNAVDAAVAVGYALAVVYPAAGNIGGGGFMTLRTPGGKSVFIDFREHAPLAAKEDMYQDKNGHVIPGLSTKGWKSVAVPGTVAGLELALKTWGTMTRQQVMAPAIELAKNGYILQENDVHLLATSTNIFRNDPYASAIFLKSDGSSYKEGERLIQSDLAITLQKIADQGPEVFYHGDIAKETVRVSQAGGGLLTLKDLASYKPRVLAPVSCSYRGYQIDTAPPPSGGGVALCEMLNILSGYDLKKEGLYSVSSVHQEVEAMRHTYSDRRDLGDPDFVKNPVEKLLDPSYARAIRAAIPESRAVPSASLAVGQAEPEKPETTHFSVMDKSGYAVAVTYTLNGWFGAKVMAGKAGYFLNDEMDDFSSAPGVPNMFGLVGSKANAIAPGKTPLSSMSPTILSRNGQAVMVIGSPGGSRIPTITLAAILGAVDYGLDIQQAVDLPRIHEQWQPEPVEMEPGALQADVLEKLKLEGYQFTVHQPWGSAEGIIRGGAHLGGKLNGFFYGGFDRRHAGGGASGY</sequence>
<dbReference type="SUPFAM" id="SSF56235">
    <property type="entry name" value="N-terminal nucleophile aminohydrolases (Ntn hydrolases)"/>
    <property type="match status" value="1"/>
</dbReference>
<dbReference type="Pfam" id="PF01019">
    <property type="entry name" value="G_glu_transpept"/>
    <property type="match status" value="1"/>
</dbReference>
<feature type="active site" description="Nucleophile" evidence="9">
    <location>
        <position position="397"/>
    </location>
</feature>
<evidence type="ECO:0000256" key="6">
    <source>
        <dbReference type="ARBA" id="ARBA00023145"/>
    </source>
</evidence>
<comment type="catalytic activity">
    <reaction evidence="2 11">
        <text>glutathione + H2O = L-cysteinylglycine + L-glutamate</text>
        <dbReference type="Rhea" id="RHEA:28807"/>
        <dbReference type="ChEBI" id="CHEBI:15377"/>
        <dbReference type="ChEBI" id="CHEBI:29985"/>
        <dbReference type="ChEBI" id="CHEBI:57925"/>
        <dbReference type="ChEBI" id="CHEBI:61694"/>
        <dbReference type="EC" id="3.4.19.13"/>
    </reaction>
</comment>
<evidence type="ECO:0000256" key="1">
    <source>
        <dbReference type="ARBA" id="ARBA00001049"/>
    </source>
</evidence>
<feature type="binding site" evidence="10">
    <location>
        <begin position="415"/>
        <end position="417"/>
    </location>
    <ligand>
        <name>L-glutamate</name>
        <dbReference type="ChEBI" id="CHEBI:29985"/>
    </ligand>
</feature>
<dbReference type="PRINTS" id="PR01210">
    <property type="entry name" value="GGTRANSPTASE"/>
</dbReference>
<feature type="binding site" evidence="10">
    <location>
        <position position="439"/>
    </location>
    <ligand>
        <name>L-glutamate</name>
        <dbReference type="ChEBI" id="CHEBI:29985"/>
    </ligand>
</feature>
<dbReference type="UniPathway" id="UPA00204"/>
<dbReference type="AlphaFoldDB" id="A0A252A2S4"/>
<dbReference type="GO" id="GO:0006750">
    <property type="term" value="P:glutathione biosynthetic process"/>
    <property type="evidence" value="ECO:0007669"/>
    <property type="project" value="UniProtKB-KW"/>
</dbReference>
<feature type="binding site" evidence="10">
    <location>
        <begin position="468"/>
        <end position="469"/>
    </location>
    <ligand>
        <name>L-glutamate</name>
        <dbReference type="ChEBI" id="CHEBI:29985"/>
    </ligand>
</feature>
<comment type="caution">
    <text evidence="13">The sequence shown here is derived from an EMBL/GenBank/DDBJ whole genome shotgun (WGS) entry which is preliminary data.</text>
</comment>
<dbReference type="Gene3D" id="1.10.246.130">
    <property type="match status" value="1"/>
</dbReference>
<dbReference type="NCBIfam" id="TIGR00066">
    <property type="entry name" value="g_glut_trans"/>
    <property type="match status" value="1"/>
</dbReference>
<dbReference type="GO" id="GO:0103068">
    <property type="term" value="F:leukotriene C4 gamma-glutamyl transferase activity"/>
    <property type="evidence" value="ECO:0007669"/>
    <property type="project" value="UniProtKB-EC"/>
</dbReference>
<dbReference type="Proteomes" id="UP000194565">
    <property type="component" value="Unassembled WGS sequence"/>
</dbReference>
<dbReference type="InterPro" id="IPR043138">
    <property type="entry name" value="GGT_lsub"/>
</dbReference>
<name>A0A252A2S4_9PROT</name>
<evidence type="ECO:0000256" key="9">
    <source>
        <dbReference type="PIRSR" id="PIRSR600101-1"/>
    </source>
</evidence>
<comment type="similarity">
    <text evidence="3 11">Belongs to the gamma-glutamyltransferase family.</text>
</comment>
<dbReference type="InterPro" id="IPR000101">
    <property type="entry name" value="GGT_peptidase"/>
</dbReference>
<comment type="catalytic activity">
    <reaction evidence="1 11">
        <text>an S-substituted glutathione + H2O = an S-substituted L-cysteinylglycine + L-glutamate</text>
        <dbReference type="Rhea" id="RHEA:59468"/>
        <dbReference type="ChEBI" id="CHEBI:15377"/>
        <dbReference type="ChEBI" id="CHEBI:29985"/>
        <dbReference type="ChEBI" id="CHEBI:90779"/>
        <dbReference type="ChEBI" id="CHEBI:143103"/>
        <dbReference type="EC" id="3.4.19.13"/>
    </reaction>
</comment>
<comment type="subunit">
    <text evidence="11">This enzyme consists of two polypeptide chains, which are synthesized in precursor form from a single polypeptide.</text>
</comment>
<keyword evidence="11" id="KW-0317">Glutathione biosynthesis</keyword>
<dbReference type="Gene3D" id="3.60.20.40">
    <property type="match status" value="1"/>
</dbReference>
<evidence type="ECO:0000313" key="14">
    <source>
        <dbReference type="Proteomes" id="UP000194565"/>
    </source>
</evidence>
<evidence type="ECO:0000256" key="2">
    <source>
        <dbReference type="ARBA" id="ARBA00001089"/>
    </source>
</evidence>
<dbReference type="InterPro" id="IPR043137">
    <property type="entry name" value="GGT_ssub_C"/>
</dbReference>
<dbReference type="InterPro" id="IPR029055">
    <property type="entry name" value="Ntn_hydrolases_N"/>
</dbReference>
<evidence type="ECO:0000256" key="12">
    <source>
        <dbReference type="SAM" id="SignalP"/>
    </source>
</evidence>
<dbReference type="GO" id="GO:0036374">
    <property type="term" value="F:glutathione hydrolase activity"/>
    <property type="evidence" value="ECO:0007669"/>
    <property type="project" value="UniProtKB-UniRule"/>
</dbReference>
<keyword evidence="6 11" id="KW-0865">Zymogen</keyword>
<evidence type="ECO:0000313" key="13">
    <source>
        <dbReference type="EMBL" id="OUI82534.1"/>
    </source>
</evidence>
<reference evidence="13 14" key="1">
    <citation type="submission" date="2014-06" db="EMBL/GenBank/DDBJ databases">
        <authorList>
            <person name="Ju J."/>
            <person name="Zhang J."/>
        </authorList>
    </citation>
    <scope>NUCLEOTIDE SEQUENCE [LARGE SCALE GENOMIC DNA]</scope>
    <source>
        <strain evidence="13">DmW_042</strain>
    </source>
</reference>
<evidence type="ECO:0000256" key="11">
    <source>
        <dbReference type="RuleBase" id="RU368036"/>
    </source>
</evidence>
<evidence type="ECO:0000256" key="10">
    <source>
        <dbReference type="PIRSR" id="PIRSR600101-2"/>
    </source>
</evidence>
<evidence type="ECO:0000256" key="5">
    <source>
        <dbReference type="ARBA" id="ARBA00022801"/>
    </source>
</evidence>
<evidence type="ECO:0000256" key="7">
    <source>
        <dbReference type="ARBA" id="ARBA00023315"/>
    </source>
</evidence>
<organism evidence="13 14">
    <name type="scientific">Acetobacter tropicalis</name>
    <dbReference type="NCBI Taxonomy" id="104102"/>
    <lineage>
        <taxon>Bacteria</taxon>
        <taxon>Pseudomonadati</taxon>
        <taxon>Pseudomonadota</taxon>
        <taxon>Alphaproteobacteria</taxon>
        <taxon>Acetobacterales</taxon>
        <taxon>Acetobacteraceae</taxon>
        <taxon>Acetobacter</taxon>
    </lineage>
</organism>
<comment type="pathway">
    <text evidence="11">Sulfur metabolism; glutathione metabolism.</text>
</comment>
<dbReference type="EMBL" id="JOMM01000056">
    <property type="protein sequence ID" value="OUI82534.1"/>
    <property type="molecule type" value="Genomic_DNA"/>
</dbReference>
<accession>A0A252A2S4</accession>
<dbReference type="InterPro" id="IPR051792">
    <property type="entry name" value="GGT_bact"/>
</dbReference>
<protein>
    <recommendedName>
        <fullName evidence="11">Glutathione hydrolase proenzyme</fullName>
        <ecNumber evidence="11">2.3.2.2</ecNumber>
        <ecNumber evidence="11">3.4.19.13</ecNumber>
    </recommendedName>
    <component>
        <recommendedName>
            <fullName evidence="11">Glutathione hydrolase large chain</fullName>
        </recommendedName>
    </component>
    <component>
        <recommendedName>
            <fullName evidence="11">Glutathione hydrolase small chain</fullName>
        </recommendedName>
    </component>
</protein>
<comment type="PTM">
    <text evidence="11">Cleaved by autocatalysis into a large and a small subunit.</text>
</comment>
<evidence type="ECO:0000256" key="4">
    <source>
        <dbReference type="ARBA" id="ARBA00022679"/>
    </source>
</evidence>
<keyword evidence="12" id="KW-0732">Signal</keyword>
<dbReference type="PANTHER" id="PTHR43199:SF1">
    <property type="entry name" value="GLUTATHIONE HYDROLASE PROENZYME"/>
    <property type="match status" value="1"/>
</dbReference>
<dbReference type="RefSeq" id="WP_254907092.1">
    <property type="nucleotide sequence ID" value="NZ_JOMM01000056.1"/>
</dbReference>
<comment type="catalytic activity">
    <reaction evidence="8 11">
        <text>an N-terminal (5-L-glutamyl)-[peptide] + an alpha-amino acid = 5-L-glutamyl amino acid + an N-terminal L-alpha-aminoacyl-[peptide]</text>
        <dbReference type="Rhea" id="RHEA:23904"/>
        <dbReference type="Rhea" id="RHEA-COMP:9780"/>
        <dbReference type="Rhea" id="RHEA-COMP:9795"/>
        <dbReference type="ChEBI" id="CHEBI:77644"/>
        <dbReference type="ChEBI" id="CHEBI:78597"/>
        <dbReference type="ChEBI" id="CHEBI:78599"/>
        <dbReference type="ChEBI" id="CHEBI:78608"/>
        <dbReference type="EC" id="2.3.2.2"/>
    </reaction>
</comment>
<feature type="chain" id="PRO_5012490715" description="Glutathione hydrolase proenzyme" evidence="12">
    <location>
        <begin position="25"/>
        <end position="594"/>
    </location>
</feature>
<dbReference type="EC" id="2.3.2.2" evidence="11"/>
<feature type="signal peptide" evidence="12">
    <location>
        <begin position="1"/>
        <end position="24"/>
    </location>
</feature>
<gene>
    <name evidence="13" type="primary">ggt</name>
    <name evidence="13" type="ORF">HC62_15805</name>
</gene>
<evidence type="ECO:0000256" key="3">
    <source>
        <dbReference type="ARBA" id="ARBA00009381"/>
    </source>
</evidence>
<dbReference type="GO" id="GO:0006751">
    <property type="term" value="P:glutathione catabolic process"/>
    <property type="evidence" value="ECO:0007669"/>
    <property type="project" value="UniProtKB-UniRule"/>
</dbReference>
<keyword evidence="7 11" id="KW-0012">Acyltransferase</keyword>
<evidence type="ECO:0000256" key="8">
    <source>
        <dbReference type="ARBA" id="ARBA00047417"/>
    </source>
</evidence>
<feature type="binding site" evidence="10">
    <location>
        <position position="122"/>
    </location>
    <ligand>
        <name>L-glutamate</name>
        <dbReference type="ChEBI" id="CHEBI:29985"/>
    </ligand>
</feature>
<keyword evidence="5 11" id="KW-0378">Hydrolase</keyword>
<dbReference type="PANTHER" id="PTHR43199">
    <property type="entry name" value="GLUTATHIONE HYDROLASE"/>
    <property type="match status" value="1"/>
</dbReference>
<dbReference type="EC" id="3.4.19.13" evidence="11"/>
<keyword evidence="4 11" id="KW-0808">Transferase</keyword>